<name>A0ABQ7R708_PLUXY</name>
<evidence type="ECO:0000256" key="1">
    <source>
        <dbReference type="SAM" id="MobiDB-lite"/>
    </source>
</evidence>
<protein>
    <submittedName>
        <fullName evidence="2">Uncharacterized protein</fullName>
    </submittedName>
</protein>
<dbReference type="EMBL" id="JAHIBW010000001">
    <property type="protein sequence ID" value="KAG7313083.1"/>
    <property type="molecule type" value="Genomic_DNA"/>
</dbReference>
<accession>A0ABQ7R708</accession>
<feature type="region of interest" description="Disordered" evidence="1">
    <location>
        <begin position="25"/>
        <end position="58"/>
    </location>
</feature>
<dbReference type="Proteomes" id="UP000823941">
    <property type="component" value="Chromosome 1"/>
</dbReference>
<evidence type="ECO:0000313" key="3">
    <source>
        <dbReference type="Proteomes" id="UP000823941"/>
    </source>
</evidence>
<reference evidence="2 3" key="1">
    <citation type="submission" date="2021-06" db="EMBL/GenBank/DDBJ databases">
        <title>A haploid diamondback moth (Plutella xylostella L.) genome assembly resolves 31 chromosomes and identifies a diamide resistance mutation.</title>
        <authorList>
            <person name="Ward C.M."/>
            <person name="Perry K.D."/>
            <person name="Baker G."/>
            <person name="Powis K."/>
            <person name="Heckel D.G."/>
            <person name="Baxter S.W."/>
        </authorList>
    </citation>
    <scope>NUCLEOTIDE SEQUENCE [LARGE SCALE GENOMIC DNA]</scope>
    <source>
        <strain evidence="2 3">LV</strain>
        <tissue evidence="2">Single pupa</tissue>
    </source>
</reference>
<organism evidence="2 3">
    <name type="scientific">Plutella xylostella</name>
    <name type="common">Diamondback moth</name>
    <name type="synonym">Plutella maculipennis</name>
    <dbReference type="NCBI Taxonomy" id="51655"/>
    <lineage>
        <taxon>Eukaryota</taxon>
        <taxon>Metazoa</taxon>
        <taxon>Ecdysozoa</taxon>
        <taxon>Arthropoda</taxon>
        <taxon>Hexapoda</taxon>
        <taxon>Insecta</taxon>
        <taxon>Pterygota</taxon>
        <taxon>Neoptera</taxon>
        <taxon>Endopterygota</taxon>
        <taxon>Lepidoptera</taxon>
        <taxon>Glossata</taxon>
        <taxon>Ditrysia</taxon>
        <taxon>Yponomeutoidea</taxon>
        <taxon>Plutellidae</taxon>
        <taxon>Plutella</taxon>
    </lineage>
</organism>
<comment type="caution">
    <text evidence="2">The sequence shown here is derived from an EMBL/GenBank/DDBJ whole genome shotgun (WGS) entry which is preliminary data.</text>
</comment>
<evidence type="ECO:0000313" key="2">
    <source>
        <dbReference type="EMBL" id="KAG7313083.1"/>
    </source>
</evidence>
<proteinExistence type="predicted"/>
<gene>
    <name evidence="2" type="ORF">JYU34_000166</name>
</gene>
<sequence length="58" mass="6274">MQWAQLGPLCGPCGYRLRCRACGETGDRRPADKGGVALSPSPSHFSEAPVKWLKDSTK</sequence>
<keyword evidence="3" id="KW-1185">Reference proteome</keyword>